<evidence type="ECO:0000313" key="1">
    <source>
        <dbReference type="EMBL" id="MXP00603.1"/>
    </source>
</evidence>
<keyword evidence="2" id="KW-1185">Reference proteome</keyword>
<dbReference type="PANTHER" id="PTHR40202:SF1">
    <property type="entry name" value="HD DOMAIN-CONTAINING PROTEIN"/>
    <property type="match status" value="1"/>
</dbReference>
<dbReference type="InterPro" id="IPR003607">
    <property type="entry name" value="HD/PDEase_dom"/>
</dbReference>
<keyword evidence="1" id="KW-0378">Hydrolase</keyword>
<protein>
    <submittedName>
        <fullName evidence="1">Phosphohydrolase</fullName>
    </submittedName>
</protein>
<dbReference type="OrthoDB" id="823268at2"/>
<dbReference type="GO" id="GO:0016787">
    <property type="term" value="F:hydrolase activity"/>
    <property type="evidence" value="ECO:0007669"/>
    <property type="project" value="UniProtKB-KW"/>
</dbReference>
<name>A0A6I4TXG1_9SPHN</name>
<gene>
    <name evidence="1" type="ORF">GRI97_16555</name>
</gene>
<dbReference type="InterPro" id="IPR052567">
    <property type="entry name" value="OP_Dioxygenase"/>
</dbReference>
<proteinExistence type="predicted"/>
<dbReference type="RefSeq" id="WP_161392335.1">
    <property type="nucleotide sequence ID" value="NZ_JBHSCP010000003.1"/>
</dbReference>
<dbReference type="CDD" id="cd00077">
    <property type="entry name" value="HDc"/>
    <property type="match status" value="1"/>
</dbReference>
<dbReference type="SUPFAM" id="SSF109604">
    <property type="entry name" value="HD-domain/PDEase-like"/>
    <property type="match status" value="1"/>
</dbReference>
<dbReference type="Proteomes" id="UP000469430">
    <property type="component" value="Unassembled WGS sequence"/>
</dbReference>
<dbReference type="Gene3D" id="1.10.3210.10">
    <property type="entry name" value="Hypothetical protein af1432"/>
    <property type="match status" value="1"/>
</dbReference>
<comment type="caution">
    <text evidence="1">The sequence shown here is derived from an EMBL/GenBank/DDBJ whole genome shotgun (WGS) entry which is preliminary data.</text>
</comment>
<reference evidence="1 2" key="1">
    <citation type="submission" date="2019-12" db="EMBL/GenBank/DDBJ databases">
        <title>Genomic-based taxomic classification of the family Erythrobacteraceae.</title>
        <authorList>
            <person name="Xu L."/>
        </authorList>
    </citation>
    <scope>NUCLEOTIDE SEQUENCE [LARGE SCALE GENOMIC DNA]</scope>
    <source>
        <strain evidence="1 2">S36</strain>
    </source>
</reference>
<dbReference type="PANTHER" id="PTHR40202">
    <property type="match status" value="1"/>
</dbReference>
<accession>A0A6I4TXG1</accession>
<sequence length="179" mass="19589">MIDSIFLIINKFGHLTYGEDVSQLEHVLQCGYLALEDDAPPSLVAAALLHDIGQFIDDAGNAAEKLGIDARHEVVGADYLGRCFPPSVTEPIRLHVDAKRYLCAVEPGYEQALSGASALSLRLQGGAMNAEEIERFRQGPHFDAAVRLRRYDDGGKKPETAVPDLESYRPMLQALMHSA</sequence>
<dbReference type="EMBL" id="WTYJ01000004">
    <property type="protein sequence ID" value="MXP00603.1"/>
    <property type="molecule type" value="Genomic_DNA"/>
</dbReference>
<dbReference type="AlphaFoldDB" id="A0A6I4TXG1"/>
<organism evidence="1 2">
    <name type="scientific">Croceibacterium xixiisoli</name>
    <dbReference type="NCBI Taxonomy" id="1476466"/>
    <lineage>
        <taxon>Bacteria</taxon>
        <taxon>Pseudomonadati</taxon>
        <taxon>Pseudomonadota</taxon>
        <taxon>Alphaproteobacteria</taxon>
        <taxon>Sphingomonadales</taxon>
        <taxon>Erythrobacteraceae</taxon>
        <taxon>Croceibacterium</taxon>
    </lineage>
</organism>
<evidence type="ECO:0000313" key="2">
    <source>
        <dbReference type="Proteomes" id="UP000469430"/>
    </source>
</evidence>